<dbReference type="SUPFAM" id="SSF109755">
    <property type="entry name" value="PhoU-like"/>
    <property type="match status" value="1"/>
</dbReference>
<reference evidence="2" key="1">
    <citation type="submission" date="2007-06" db="EMBL/GenBank/DDBJ databases">
        <title>Complete sequence of Methanococcus aeolicus Nankai-3.</title>
        <authorList>
            <consortium name="US DOE Joint Genome Institute"/>
            <person name="Copeland A."/>
            <person name="Lucas S."/>
            <person name="Lapidus A."/>
            <person name="Barry K."/>
            <person name="Glavina del Rio T."/>
            <person name="Dalin E."/>
            <person name="Tice H."/>
            <person name="Pitluck S."/>
            <person name="Chain P."/>
            <person name="Malfatti S."/>
            <person name="Shin M."/>
            <person name="Vergez L."/>
            <person name="Schmutz J."/>
            <person name="Larimer F."/>
            <person name="Land M."/>
            <person name="Hauser L."/>
            <person name="Kyrpides N."/>
            <person name="Lykidis A."/>
            <person name="Sieprawska-Lupa M."/>
            <person name="Whitman W.B."/>
            <person name="Richardson P."/>
        </authorList>
    </citation>
    <scope>NUCLEOTIDE SEQUENCE [LARGE SCALE GENOMIC DNA]</scope>
    <source>
        <strain evidence="2">Nankai-3</strain>
    </source>
</reference>
<dbReference type="Proteomes" id="UP000001106">
    <property type="component" value="Chromosome"/>
</dbReference>
<proteinExistence type="predicted"/>
<dbReference type="PANTHER" id="PTHR42930">
    <property type="entry name" value="PHOSPHATE-SPECIFIC TRANSPORT SYSTEM ACCESSORY PROTEIN PHOU"/>
    <property type="match status" value="1"/>
</dbReference>
<dbReference type="AlphaFoldDB" id="A6UVP6"/>
<evidence type="ECO:0000313" key="3">
    <source>
        <dbReference type="Proteomes" id="UP000001106"/>
    </source>
</evidence>
<dbReference type="Gene3D" id="1.20.58.220">
    <property type="entry name" value="Phosphate transport system protein phou homolog 2, domain 2"/>
    <property type="match status" value="1"/>
</dbReference>
<feature type="domain" description="PhoU" evidence="1">
    <location>
        <begin position="84"/>
        <end position="166"/>
    </location>
</feature>
<organism evidence="2 3">
    <name type="scientific">Methanococcus aeolicus (strain ATCC BAA-1280 / DSM 17508 / OCM 812 / Nankai-3)</name>
    <dbReference type="NCBI Taxonomy" id="419665"/>
    <lineage>
        <taxon>Archaea</taxon>
        <taxon>Methanobacteriati</taxon>
        <taxon>Methanobacteriota</taxon>
        <taxon>Methanomada group</taxon>
        <taxon>Methanococci</taxon>
        <taxon>Methanococcales</taxon>
        <taxon>Methanococcaceae</taxon>
        <taxon>Methanococcus</taxon>
    </lineage>
</organism>
<dbReference type="GO" id="GO:0045936">
    <property type="term" value="P:negative regulation of phosphate metabolic process"/>
    <property type="evidence" value="ECO:0007669"/>
    <property type="project" value="InterPro"/>
</dbReference>
<dbReference type="EMBL" id="CP000743">
    <property type="protein sequence ID" value="ABR56568.1"/>
    <property type="molecule type" value="Genomic_DNA"/>
</dbReference>
<dbReference type="KEGG" id="mae:Maeo_0990"/>
<dbReference type="OrthoDB" id="7738at2157"/>
<dbReference type="InterPro" id="IPR038078">
    <property type="entry name" value="PhoU-like_sf"/>
</dbReference>
<dbReference type="InterPro" id="IPR028366">
    <property type="entry name" value="PhoU"/>
</dbReference>
<dbReference type="Gene3D" id="1.10.10.10">
    <property type="entry name" value="Winged helix-like DNA-binding domain superfamily/Winged helix DNA-binding domain"/>
    <property type="match status" value="1"/>
</dbReference>
<dbReference type="InterPro" id="IPR036390">
    <property type="entry name" value="WH_DNA-bd_sf"/>
</dbReference>
<evidence type="ECO:0000259" key="1">
    <source>
        <dbReference type="Pfam" id="PF01895"/>
    </source>
</evidence>
<gene>
    <name evidence="2" type="ordered locus">Maeo_0990</name>
</gene>
<dbReference type="eggNOG" id="arCOG00318">
    <property type="taxonomic scope" value="Archaea"/>
</dbReference>
<dbReference type="STRING" id="419665.Maeo_0990"/>
<dbReference type="InterPro" id="IPR026022">
    <property type="entry name" value="PhoU_dom"/>
</dbReference>
<dbReference type="Pfam" id="PF01895">
    <property type="entry name" value="PhoU"/>
    <property type="match status" value="1"/>
</dbReference>
<dbReference type="InterPro" id="IPR036388">
    <property type="entry name" value="WH-like_DNA-bd_sf"/>
</dbReference>
<keyword evidence="3" id="KW-1185">Reference proteome</keyword>
<protein>
    <submittedName>
        <fullName evidence="2">Phosphate uptake regulator, PhoU</fullName>
    </submittedName>
</protein>
<dbReference type="GO" id="GO:0030643">
    <property type="term" value="P:intracellular phosphate ion homeostasis"/>
    <property type="evidence" value="ECO:0007669"/>
    <property type="project" value="InterPro"/>
</dbReference>
<evidence type="ECO:0000313" key="2">
    <source>
        <dbReference type="EMBL" id="ABR56568.1"/>
    </source>
</evidence>
<accession>A6UVP6</accession>
<dbReference type="RefSeq" id="WP_011973700.1">
    <property type="nucleotide sequence ID" value="NC_009635.1"/>
</dbReference>
<name>A6UVP6_META3</name>
<dbReference type="PANTHER" id="PTHR42930:SF3">
    <property type="entry name" value="PHOSPHATE-SPECIFIC TRANSPORT SYSTEM ACCESSORY PROTEIN PHOU"/>
    <property type="match status" value="1"/>
</dbReference>
<dbReference type="HOGENOM" id="CLU_989064_0_0_2"/>
<dbReference type="Pfam" id="PF13412">
    <property type="entry name" value="HTH_24"/>
    <property type="match status" value="1"/>
</dbReference>
<dbReference type="SUPFAM" id="SSF46785">
    <property type="entry name" value="Winged helix' DNA-binding domain"/>
    <property type="match status" value="1"/>
</dbReference>
<sequence>MLRGKDATLVAIIKIIIETEPETQDDIAEKLNISRRYVAKLIKPLVDEDIIKHPYIVDMDKLSKLDLYDDVDKPLNNIIELYGKMANNVLYNLNKTYKSLKINDIETAKGVIAQDYRLNRMEEEIGVSIKMNSLRYLPMEQSMRLSVIAANIERCGDYISNIAEEITNGLKIDEPLYDDVELLFNIITEMFELAMDRVRNNTSNYKIYELEGELHKTIDTILEKISEKGCESKYISYYIQFGMFLKDIERFGDRCIKIFEASRDFYHNLKQQ</sequence>
<dbReference type="GeneID" id="5326436"/>